<dbReference type="PANTHER" id="PTHR10039:SF15">
    <property type="entry name" value="NACHT DOMAIN-CONTAINING PROTEIN"/>
    <property type="match status" value="1"/>
</dbReference>
<accession>A0A8H5C680</accession>
<dbReference type="PANTHER" id="PTHR10039">
    <property type="entry name" value="AMELOGENIN"/>
    <property type="match status" value="1"/>
</dbReference>
<keyword evidence="2" id="KW-0040">ANK repeat</keyword>
<dbReference type="InterPro" id="IPR036770">
    <property type="entry name" value="Ankyrin_rpt-contain_sf"/>
</dbReference>
<sequence length="1065" mass="117659">MALVLPEGDAVAVRATSSSVQQVLNGAHDFSIGSCSIQSAGGNINNNQNTTYNYTYVTESASLDSGVGETVLLKWLGGPDYISIRRSVLERRMDGTVTWFLELEEFKQLVDDTGVVILWGTGLPGSGKTIISATCTDHLENTFSGRSDVAIAYALLRYSEKTLCRDIFAALIGQIIGKHDSALAVLQVVYDRQQSVQGCKLPLTEREALNTLQDIVKLFAKVFFIIDGLDEADDEVKDGLLQALPSMGVNLLITSRPLDLFTTYTPGAIHISIQAQTDDIDLYVTRKIEKSARLRMIIQGDQALTEELKRLVREKSHGMFLVAHLQMEAVLLKANSRNSLINTLKNLPSGTNDLYKEALARIEARSEEDILLARHVFMWLTSHLGAFMDSTQLQRALSFSFEDRSFDLGDVVPIDLLTSLCGGLVVQEGTKIRFVHYTAMEYMRTVRFPGLLDPHVLLAAACITALEPYLEELQASSPIRGMSQVASTLLEQEDPMLSYAWYHWGKHANLSQASDGYGTIRAQLVSLLSKCTRFPVRIPAVFYGRSSRDIAGSGLHLAVAHDLIEVITSKVLPFPESFSDSRGLTPFHLAVLLGNRGTLNALLRTYAGVNLQTNQESSPLHLAIHRNRVPMVEALLSFEGRQLPEGSTPDGGALDVVDVNNPGADGEPPLVMACRIEAAEITRILVQHKDLDINAQDKGGRTAFYRACVAGEPFATILLSAFPDLDASLRSYDGVSPFMKACFHGHDQLVSTLLNRDPESTRQVDNAGLSPLMWAVLGAHWEPGCKEWSHKFKCEEVVKLLLAFDPQIDINQRDNLGRTALTLTVLSDPPPPIRFDDSLLEHRSARRRTPKRLATFLLSQPGIDYDAPDNEGEGESFITLMEKGKRTTRDGGSTSIIEALLLRVRSRLDNVDLLERKTNGKSVIVWAFEKKDEEIQQALMDAILTFADWPAFQFFQTAMVVIGCKARHEFVEDLLREGQLKAKAEAEGPKCGKCLFNILSQRAILSFLNSEKGSSLSEYIPTVEKYVDSSAPLVEVLCSRCRDSMFSPNKATEVQESEGEIYVEA</sequence>
<comment type="caution">
    <text evidence="4">The sequence shown here is derived from an EMBL/GenBank/DDBJ whole genome shotgun (WGS) entry which is preliminary data.</text>
</comment>
<dbReference type="Pfam" id="PF12796">
    <property type="entry name" value="Ank_2"/>
    <property type="match status" value="2"/>
</dbReference>
<evidence type="ECO:0000259" key="3">
    <source>
        <dbReference type="Pfam" id="PF24883"/>
    </source>
</evidence>
<dbReference type="SMART" id="SM00248">
    <property type="entry name" value="ANK"/>
    <property type="match status" value="7"/>
</dbReference>
<dbReference type="EMBL" id="JAACJK010000059">
    <property type="protein sequence ID" value="KAF5336015.1"/>
    <property type="molecule type" value="Genomic_DNA"/>
</dbReference>
<evidence type="ECO:0000313" key="4">
    <source>
        <dbReference type="EMBL" id="KAF5336015.1"/>
    </source>
</evidence>
<dbReference type="Proteomes" id="UP000541558">
    <property type="component" value="Unassembled WGS sequence"/>
</dbReference>
<gene>
    <name evidence="4" type="ORF">D9611_006178</name>
</gene>
<dbReference type="Gene3D" id="1.25.40.20">
    <property type="entry name" value="Ankyrin repeat-containing domain"/>
    <property type="match status" value="2"/>
</dbReference>
<keyword evidence="5" id="KW-1185">Reference proteome</keyword>
<evidence type="ECO:0000256" key="1">
    <source>
        <dbReference type="ARBA" id="ARBA00022737"/>
    </source>
</evidence>
<feature type="repeat" description="ANK" evidence="2">
    <location>
        <begin position="582"/>
        <end position="614"/>
    </location>
</feature>
<reference evidence="4 5" key="1">
    <citation type="journal article" date="2020" name="ISME J.">
        <title>Uncovering the hidden diversity of litter-decomposition mechanisms in mushroom-forming fungi.</title>
        <authorList>
            <person name="Floudas D."/>
            <person name="Bentzer J."/>
            <person name="Ahren D."/>
            <person name="Johansson T."/>
            <person name="Persson P."/>
            <person name="Tunlid A."/>
        </authorList>
    </citation>
    <scope>NUCLEOTIDE SEQUENCE [LARGE SCALE GENOMIC DNA]</scope>
    <source>
        <strain evidence="4 5">CBS 175.51</strain>
    </source>
</reference>
<dbReference type="InterPro" id="IPR002110">
    <property type="entry name" value="Ankyrin_rpt"/>
</dbReference>
<dbReference type="PROSITE" id="PS50297">
    <property type="entry name" value="ANK_REP_REGION"/>
    <property type="match status" value="1"/>
</dbReference>
<protein>
    <recommendedName>
        <fullName evidence="3">Nephrocystin 3-like N-terminal domain-containing protein</fullName>
    </recommendedName>
</protein>
<name>A0A8H5C680_9AGAR</name>
<dbReference type="AlphaFoldDB" id="A0A8H5C680"/>
<evidence type="ECO:0000313" key="5">
    <source>
        <dbReference type="Proteomes" id="UP000541558"/>
    </source>
</evidence>
<dbReference type="OrthoDB" id="448455at2759"/>
<organism evidence="4 5">
    <name type="scientific">Ephemerocybe angulata</name>
    <dbReference type="NCBI Taxonomy" id="980116"/>
    <lineage>
        <taxon>Eukaryota</taxon>
        <taxon>Fungi</taxon>
        <taxon>Dikarya</taxon>
        <taxon>Basidiomycota</taxon>
        <taxon>Agaricomycotina</taxon>
        <taxon>Agaricomycetes</taxon>
        <taxon>Agaricomycetidae</taxon>
        <taxon>Agaricales</taxon>
        <taxon>Agaricineae</taxon>
        <taxon>Psathyrellaceae</taxon>
        <taxon>Ephemerocybe</taxon>
    </lineage>
</organism>
<feature type="domain" description="Nephrocystin 3-like N-terminal" evidence="3">
    <location>
        <begin position="95"/>
        <end position="256"/>
    </location>
</feature>
<dbReference type="Gene3D" id="3.40.50.300">
    <property type="entry name" value="P-loop containing nucleotide triphosphate hydrolases"/>
    <property type="match status" value="1"/>
</dbReference>
<evidence type="ECO:0000256" key="2">
    <source>
        <dbReference type="PROSITE-ProRule" id="PRU00023"/>
    </source>
</evidence>
<proteinExistence type="predicted"/>
<dbReference type="InterPro" id="IPR027417">
    <property type="entry name" value="P-loop_NTPase"/>
</dbReference>
<dbReference type="PROSITE" id="PS50088">
    <property type="entry name" value="ANK_REPEAT"/>
    <property type="match status" value="1"/>
</dbReference>
<dbReference type="Pfam" id="PF24883">
    <property type="entry name" value="NPHP3_N"/>
    <property type="match status" value="1"/>
</dbReference>
<keyword evidence="1" id="KW-0677">Repeat</keyword>
<dbReference type="SUPFAM" id="SSF52540">
    <property type="entry name" value="P-loop containing nucleoside triphosphate hydrolases"/>
    <property type="match status" value="1"/>
</dbReference>
<dbReference type="InterPro" id="IPR056884">
    <property type="entry name" value="NPHP3-like_N"/>
</dbReference>
<dbReference type="SUPFAM" id="SSF48403">
    <property type="entry name" value="Ankyrin repeat"/>
    <property type="match status" value="1"/>
</dbReference>